<name>A0A923NKY5_9FIRM</name>
<dbReference type="Pfam" id="PF13508">
    <property type="entry name" value="Acetyltransf_7"/>
    <property type="match status" value="1"/>
</dbReference>
<accession>A0A923NKY5</accession>
<proteinExistence type="predicted"/>
<comment type="caution">
    <text evidence="2">The sequence shown here is derived from an EMBL/GenBank/DDBJ whole genome shotgun (WGS) entry which is preliminary data.</text>
</comment>
<dbReference type="RefSeq" id="WP_187302965.1">
    <property type="nucleotide sequence ID" value="NZ_CBCTON010000011.1"/>
</dbReference>
<dbReference type="GO" id="GO:0016747">
    <property type="term" value="F:acyltransferase activity, transferring groups other than amino-acyl groups"/>
    <property type="evidence" value="ECO:0007669"/>
    <property type="project" value="InterPro"/>
</dbReference>
<keyword evidence="3" id="KW-1185">Reference proteome</keyword>
<dbReference type="AlphaFoldDB" id="A0A923NKY5"/>
<dbReference type="PROSITE" id="PS51186">
    <property type="entry name" value="GNAT"/>
    <property type="match status" value="1"/>
</dbReference>
<evidence type="ECO:0000313" key="2">
    <source>
        <dbReference type="EMBL" id="MBC6679866.1"/>
    </source>
</evidence>
<gene>
    <name evidence="2" type="ORF">H9L42_08500</name>
</gene>
<dbReference type="InterPro" id="IPR000182">
    <property type="entry name" value="GNAT_dom"/>
</dbReference>
<protein>
    <submittedName>
        <fullName evidence="2">GNAT family N-acetyltransferase</fullName>
    </submittedName>
</protein>
<dbReference type="InterPro" id="IPR016181">
    <property type="entry name" value="Acyl_CoA_acyltransferase"/>
</dbReference>
<dbReference type="InterPro" id="IPR052523">
    <property type="entry name" value="Trichothecene_AcTrans"/>
</dbReference>
<evidence type="ECO:0000313" key="3">
    <source>
        <dbReference type="Proteomes" id="UP000602647"/>
    </source>
</evidence>
<dbReference type="CDD" id="cd04301">
    <property type="entry name" value="NAT_SF"/>
    <property type="match status" value="1"/>
</dbReference>
<feature type="domain" description="N-acetyltransferase" evidence="1">
    <location>
        <begin position="82"/>
        <end position="210"/>
    </location>
</feature>
<evidence type="ECO:0000259" key="1">
    <source>
        <dbReference type="PROSITE" id="PS51186"/>
    </source>
</evidence>
<dbReference type="SUPFAM" id="SSF55729">
    <property type="entry name" value="Acyl-CoA N-acyltransferases (Nat)"/>
    <property type="match status" value="1"/>
</dbReference>
<dbReference type="PANTHER" id="PTHR42791">
    <property type="entry name" value="GNAT FAMILY ACETYLTRANSFERASE"/>
    <property type="match status" value="1"/>
</dbReference>
<organism evidence="2 3">
    <name type="scientific">Zhenpiania hominis</name>
    <dbReference type="NCBI Taxonomy" id="2763644"/>
    <lineage>
        <taxon>Bacteria</taxon>
        <taxon>Bacillati</taxon>
        <taxon>Bacillota</taxon>
        <taxon>Clostridia</taxon>
        <taxon>Peptostreptococcales</taxon>
        <taxon>Anaerovoracaceae</taxon>
        <taxon>Zhenpiania</taxon>
    </lineage>
</organism>
<dbReference type="PANTHER" id="PTHR42791:SF1">
    <property type="entry name" value="N-ACETYLTRANSFERASE DOMAIN-CONTAINING PROTEIN"/>
    <property type="match status" value="1"/>
</dbReference>
<dbReference type="Proteomes" id="UP000602647">
    <property type="component" value="Unassembled WGS sequence"/>
</dbReference>
<reference evidence="2" key="1">
    <citation type="submission" date="2020-08" db="EMBL/GenBank/DDBJ databases">
        <title>Genome public.</title>
        <authorList>
            <person name="Liu C."/>
            <person name="Sun Q."/>
        </authorList>
    </citation>
    <scope>NUCLEOTIDE SEQUENCE</scope>
    <source>
        <strain evidence="2">BX12</strain>
    </source>
</reference>
<sequence>MMEIKGLYKLKKTDQEKLIQTYMDAFQDYPKMMKAFPDKAVKTAALEATLRYYVAYDMEYGGAFALDHEIREGVCLVHSEEMHYTEERHKKAGSYSPEYQSAMARMTKEQQRRRIDLFEELDELEKGIDLPSPHLYADFLGVRSDFQKQGRGRKLMSHVCEYAKEQGLPIMLFTNTEEDVNFYKSLGFEIVDIVQSARFGFVNTYLVKEA</sequence>
<dbReference type="EMBL" id="JACRYT010000007">
    <property type="protein sequence ID" value="MBC6679866.1"/>
    <property type="molecule type" value="Genomic_DNA"/>
</dbReference>
<dbReference type="Gene3D" id="3.40.630.30">
    <property type="match status" value="1"/>
</dbReference>